<dbReference type="SUPFAM" id="SSF50370">
    <property type="entry name" value="Ricin B-like lectins"/>
    <property type="match status" value="1"/>
</dbReference>
<feature type="chain" id="PRO_5028836545" evidence="2">
    <location>
        <begin position="28"/>
        <end position="961"/>
    </location>
</feature>
<name>A0A7G3UPM8_STRT9</name>
<dbReference type="Pfam" id="PF26178">
    <property type="entry name" value="PI-PLC_cat"/>
    <property type="match status" value="1"/>
</dbReference>
<dbReference type="Gene3D" id="3.20.20.190">
    <property type="entry name" value="Phosphatidylinositol (PI) phosphodiesterase"/>
    <property type="match status" value="1"/>
</dbReference>
<accession>A0A7G3UPM8</accession>
<reference evidence="4 5" key="1">
    <citation type="journal article" date="2012" name="J. Bacteriol.">
        <title>Draft genome of Streptomyces tsukubaensis NRRL 18488, the producer of the clinically important immunosuppressant tacrolimus (FK506).</title>
        <authorList>
            <person name="Barreiro C."/>
            <person name="Prieto C."/>
            <person name="Sola-Landa A."/>
            <person name="Solera E."/>
            <person name="Martinez-Castro M."/>
            <person name="Perez-Redondo R."/>
            <person name="Garcia-Estrada C."/>
            <person name="Aparicio J.F."/>
            <person name="Fernandez-Martinez L.T."/>
            <person name="Santos-Aberturas J."/>
            <person name="Salehi-Najafabadi Z."/>
            <person name="Rodriguez-Garcia A."/>
            <person name="Tauch A."/>
            <person name="Martin J.F."/>
        </authorList>
    </citation>
    <scope>NUCLEOTIDE SEQUENCE [LARGE SCALE GENOMIC DNA]</scope>
    <source>
        <strain evidence="5">DSM 42081 / NBRC 108919 / NRRL 18488 / 9993</strain>
    </source>
</reference>
<keyword evidence="1 2" id="KW-0732">Signal</keyword>
<dbReference type="CDD" id="cd08588">
    <property type="entry name" value="PI-PLCc_At5g67130_like"/>
    <property type="match status" value="1"/>
</dbReference>
<dbReference type="InterPro" id="IPR036514">
    <property type="entry name" value="SGNH_hydro_sf"/>
</dbReference>
<dbReference type="EMBL" id="CP029159">
    <property type="protein sequence ID" value="QKM71359.1"/>
    <property type="molecule type" value="Genomic_DNA"/>
</dbReference>
<feature type="domain" description="SGNH hydrolase-type esterase" evidence="3">
    <location>
        <begin position="476"/>
        <end position="651"/>
    </location>
</feature>
<dbReference type="CDD" id="cd01833">
    <property type="entry name" value="XynB_like"/>
    <property type="match status" value="1"/>
</dbReference>
<keyword evidence="5" id="KW-1185">Reference proteome</keyword>
<evidence type="ECO:0000313" key="4">
    <source>
        <dbReference type="EMBL" id="QKM71359.1"/>
    </source>
</evidence>
<dbReference type="InterPro" id="IPR051532">
    <property type="entry name" value="Ester_Hydrolysis_Enzymes"/>
</dbReference>
<dbReference type="Pfam" id="PF13472">
    <property type="entry name" value="Lipase_GDSL_2"/>
    <property type="match status" value="1"/>
</dbReference>
<dbReference type="GO" id="GO:0008081">
    <property type="term" value="F:phosphoric diester hydrolase activity"/>
    <property type="evidence" value="ECO:0007669"/>
    <property type="project" value="InterPro"/>
</dbReference>
<gene>
    <name evidence="4" type="ORF">STSU_003975</name>
</gene>
<protein>
    <submittedName>
        <fullName evidence="4">Esterase</fullName>
    </submittedName>
</protein>
<dbReference type="SUPFAM" id="SSF52266">
    <property type="entry name" value="SGNH hydrolase"/>
    <property type="match status" value="1"/>
</dbReference>
<dbReference type="CDD" id="cd00161">
    <property type="entry name" value="beta-trefoil_Ricin-like"/>
    <property type="match status" value="1"/>
</dbReference>
<evidence type="ECO:0000313" key="5">
    <source>
        <dbReference type="Proteomes" id="UP000005940"/>
    </source>
</evidence>
<organism evidence="4 5">
    <name type="scientific">Streptomyces tsukubensis (strain DSM 42081 / NBRC 108919 / NRRL 18488 / 9993)</name>
    <dbReference type="NCBI Taxonomy" id="1114943"/>
    <lineage>
        <taxon>Bacteria</taxon>
        <taxon>Bacillati</taxon>
        <taxon>Actinomycetota</taxon>
        <taxon>Actinomycetes</taxon>
        <taxon>Kitasatosporales</taxon>
        <taxon>Streptomycetaceae</taxon>
        <taxon>Streptomyces</taxon>
    </lineage>
</organism>
<dbReference type="InterPro" id="IPR017946">
    <property type="entry name" value="PLC-like_Pdiesterase_TIM-brl"/>
</dbReference>
<evidence type="ECO:0000256" key="1">
    <source>
        <dbReference type="ARBA" id="ARBA00022729"/>
    </source>
</evidence>
<evidence type="ECO:0000256" key="2">
    <source>
        <dbReference type="SAM" id="SignalP"/>
    </source>
</evidence>
<dbReference type="SUPFAM" id="SSF69318">
    <property type="entry name" value="Integrin alpha N-terminal domain"/>
    <property type="match status" value="1"/>
</dbReference>
<sequence>MHTLVAALVAGLLSAGALLAGAGTAAAAPGGPPGAYYIQNVKHGFALSAAENNVDARPPKGDEDHQQWEFVARPDGSHWIRSTSRSGQCLGRSAANTSPRLVGCGDATGGWWLHSVGGERYALLTGPGGTERLTSGPATDDNVAWPFFSTVTDETTEWYVTPVNPTKTPLTGEDLADPTFDQLTFLTTHNAYQNTEDIPGVMGPAQPHSIVTQLNHGVRGLMIDVHNHHGLIGVCHKPCSSLEIRPLENVLADITQWLNRPESRNEIVTLFIEDRVTAAEMKTAFDHPSVQSALSSLVYNPRTEKVDERGWPRRSEMINDNKRLLIFSDKSEGDAGSREAFGVMSGKDWTVENYWSMGAGLGNSNWRCFSRWSDIPLTKEEPKFRRLFVMNHFRDAPLSPTYTIDNGKLQNRAERFCMPAARKKPNFLAVDQYKDGDPSPLTTVNALNAYTYHGDTPGMGGTQPVWQVPRLTVMPLGDSITQGVGSSHGNGYRDYLRNHLQGRAGVLDFVGSLAHGNGPDSQHEGHSGFLIEQVAADVESWLYAAKPNVVTLHLGSNDINRNHEVATAPARLGALMDRILAAAPDVTILVAGIVPNYRPGVSARVEAFNSALPGLVAARQAQGRKVFQVNIPTLKTHDLPDGLHPNDNGYKKMARAFSETLARAEVRGGITENVTVAPPSPGAALSLGDGDVDFDADGRTDYLVVGANGSVRVLLNRGGDGQGGWEDLGQVASGSSLWTGGQVRFADFDADGRTDYLVVAANGSVRVLLNRGGDGRGGWEDLGQVASGSSQWTSDQLRFADFDADGRTDYLVVAANGSVRVLLNRGGDGRGGWESLGYVASGSSLWTGSQVRFADFDADNRADYLIIDANGSVRVLLNRGGDGRGGWENLGYVASGSSHWTGSQVRFGDYNADNRADYLVIGANGSLRTILNRGGDNRGGWEHRGYVASGSAQWTGAQVRI</sequence>
<dbReference type="PANTHER" id="PTHR30383:SF5">
    <property type="entry name" value="SGNH HYDROLASE-TYPE ESTERASE DOMAIN-CONTAINING PROTEIN"/>
    <property type="match status" value="1"/>
</dbReference>
<proteinExistence type="predicted"/>
<dbReference type="InterPro" id="IPR035992">
    <property type="entry name" value="Ricin_B-like_lectins"/>
</dbReference>
<dbReference type="Gene3D" id="2.80.10.50">
    <property type="match status" value="1"/>
</dbReference>
<dbReference type="SUPFAM" id="SSF51695">
    <property type="entry name" value="PLC-like phosphodiesterases"/>
    <property type="match status" value="1"/>
</dbReference>
<dbReference type="PANTHER" id="PTHR30383">
    <property type="entry name" value="THIOESTERASE 1/PROTEASE 1/LYSOPHOSPHOLIPASE L1"/>
    <property type="match status" value="1"/>
</dbReference>
<dbReference type="Gene3D" id="3.40.50.1110">
    <property type="entry name" value="SGNH hydrolase"/>
    <property type="match status" value="1"/>
</dbReference>
<dbReference type="Proteomes" id="UP000005940">
    <property type="component" value="Chromosome"/>
</dbReference>
<evidence type="ECO:0000259" key="3">
    <source>
        <dbReference type="Pfam" id="PF13472"/>
    </source>
</evidence>
<dbReference type="GO" id="GO:0004622">
    <property type="term" value="F:phosphatidylcholine lysophospholipase activity"/>
    <property type="evidence" value="ECO:0007669"/>
    <property type="project" value="TreeGrafter"/>
</dbReference>
<dbReference type="InterPro" id="IPR013517">
    <property type="entry name" value="FG-GAP"/>
</dbReference>
<dbReference type="InterPro" id="IPR013830">
    <property type="entry name" value="SGNH_hydro"/>
</dbReference>
<dbReference type="AlphaFoldDB" id="A0A7G3UPM8"/>
<feature type="signal peptide" evidence="2">
    <location>
        <begin position="1"/>
        <end position="27"/>
    </location>
</feature>
<dbReference type="GO" id="GO:0006629">
    <property type="term" value="P:lipid metabolic process"/>
    <property type="evidence" value="ECO:0007669"/>
    <property type="project" value="InterPro"/>
</dbReference>
<dbReference type="Gene3D" id="2.130.10.130">
    <property type="entry name" value="Integrin alpha, N-terminal"/>
    <property type="match status" value="1"/>
</dbReference>
<dbReference type="InterPro" id="IPR028994">
    <property type="entry name" value="Integrin_alpha_N"/>
</dbReference>
<dbReference type="Pfam" id="PF13517">
    <property type="entry name" value="FG-GAP_3"/>
    <property type="match status" value="2"/>
</dbReference>